<name>A0A3M2RZ60_9HYPO</name>
<evidence type="ECO:0000313" key="2">
    <source>
        <dbReference type="EMBL" id="RMJ10574.1"/>
    </source>
</evidence>
<proteinExistence type="predicted"/>
<feature type="region of interest" description="Disordered" evidence="1">
    <location>
        <begin position="1"/>
        <end position="55"/>
    </location>
</feature>
<feature type="compositionally biased region" description="Acidic residues" evidence="1">
    <location>
        <begin position="1"/>
        <end position="18"/>
    </location>
</feature>
<dbReference type="AlphaFoldDB" id="A0A3M2RZ60"/>
<dbReference type="EMBL" id="NKUJ01000198">
    <property type="protein sequence ID" value="RMJ10574.1"/>
    <property type="molecule type" value="Genomic_DNA"/>
</dbReference>
<accession>A0A3M2RZ60</accession>
<dbReference type="OrthoDB" id="5101182at2759"/>
<sequence>MKNLFEEDEEKTADEPDEAPSKKRKRQDNDKGKKKSPKKSRQERNNARHCSAKGFLSVIMNEKSAEMPVPAEPLARLLGDAKSRQSRPPGATVEDQDDLTASEKQQMSDLVRLWSATESRTDPKAVVDTPESQELFFEEVFQDWQGDQDADITLPTFERKLNQSSVQAGTWSEDLGEKAKKGTGQPEPEPEPEPTSNKKRKRTEEAVSQPPAQRRCRKNVRRCSDKAYLGIIWNKTVGEPKWTWKDNSDQAANGESVNLRHGLDLYAWKDRCLTNYDIHERRLTRIYTRDLVVTSARMRIVKWAEEGAAPNRTPSIYAESCPKLRELDLMVPKVRAYYATMVERMDKSNKAMPTMPTNPNH</sequence>
<comment type="caution">
    <text evidence="2">The sequence shown here is derived from an EMBL/GenBank/DDBJ whole genome shotgun (WGS) entry which is preliminary data.</text>
</comment>
<evidence type="ECO:0000256" key="1">
    <source>
        <dbReference type="SAM" id="MobiDB-lite"/>
    </source>
</evidence>
<feature type="region of interest" description="Disordered" evidence="1">
    <location>
        <begin position="163"/>
        <end position="217"/>
    </location>
</feature>
<evidence type="ECO:0000313" key="3">
    <source>
        <dbReference type="Proteomes" id="UP000277212"/>
    </source>
</evidence>
<gene>
    <name evidence="2" type="ORF">CDV36_009798</name>
</gene>
<keyword evidence="3" id="KW-1185">Reference proteome</keyword>
<feature type="region of interest" description="Disordered" evidence="1">
    <location>
        <begin position="70"/>
        <end position="105"/>
    </location>
</feature>
<organism evidence="2 3">
    <name type="scientific">Fusarium kuroshium</name>
    <dbReference type="NCBI Taxonomy" id="2010991"/>
    <lineage>
        <taxon>Eukaryota</taxon>
        <taxon>Fungi</taxon>
        <taxon>Dikarya</taxon>
        <taxon>Ascomycota</taxon>
        <taxon>Pezizomycotina</taxon>
        <taxon>Sordariomycetes</taxon>
        <taxon>Hypocreomycetidae</taxon>
        <taxon>Hypocreales</taxon>
        <taxon>Nectriaceae</taxon>
        <taxon>Fusarium</taxon>
        <taxon>Fusarium solani species complex</taxon>
    </lineage>
</organism>
<feature type="compositionally biased region" description="Basic residues" evidence="1">
    <location>
        <begin position="22"/>
        <end position="39"/>
    </location>
</feature>
<reference evidence="2 3" key="1">
    <citation type="submission" date="2017-06" db="EMBL/GenBank/DDBJ databases">
        <title>Comparative genomic analysis of Ambrosia Fusariam Clade fungi.</title>
        <authorList>
            <person name="Stajich J.E."/>
            <person name="Carrillo J."/>
            <person name="Kijimoto T."/>
            <person name="Eskalen A."/>
            <person name="O'Donnell K."/>
            <person name="Kasson M."/>
        </authorList>
    </citation>
    <scope>NUCLEOTIDE SEQUENCE [LARGE SCALE GENOMIC DNA]</scope>
    <source>
        <strain evidence="2">UCR3666</strain>
    </source>
</reference>
<dbReference type="Proteomes" id="UP000277212">
    <property type="component" value="Unassembled WGS sequence"/>
</dbReference>
<protein>
    <submittedName>
        <fullName evidence="2">Uncharacterized protein</fullName>
    </submittedName>
</protein>